<evidence type="ECO:0000256" key="1">
    <source>
        <dbReference type="SAM" id="SignalP"/>
    </source>
</evidence>
<evidence type="ECO:0000313" key="3">
    <source>
        <dbReference type="Proteomes" id="UP000054248"/>
    </source>
</evidence>
<keyword evidence="3" id="KW-1185">Reference proteome</keyword>
<accession>A0A0C3LMM1</accession>
<dbReference type="EMBL" id="KN823105">
    <property type="protein sequence ID" value="KIO22602.1"/>
    <property type="molecule type" value="Genomic_DNA"/>
</dbReference>
<dbReference type="OrthoDB" id="4584900at2759"/>
<keyword evidence="1" id="KW-0732">Signal</keyword>
<feature type="chain" id="PRO_5002179660" evidence="1">
    <location>
        <begin position="24"/>
        <end position="294"/>
    </location>
</feature>
<dbReference type="HOGENOM" id="CLU_947298_0_0_1"/>
<gene>
    <name evidence="2" type="ORF">M407DRAFT_245099</name>
</gene>
<reference evidence="2 3" key="1">
    <citation type="submission" date="2014-04" db="EMBL/GenBank/DDBJ databases">
        <authorList>
            <consortium name="DOE Joint Genome Institute"/>
            <person name="Kuo A."/>
            <person name="Girlanda M."/>
            <person name="Perotto S."/>
            <person name="Kohler A."/>
            <person name="Nagy L.G."/>
            <person name="Floudas D."/>
            <person name="Copeland A."/>
            <person name="Barry K.W."/>
            <person name="Cichocki N."/>
            <person name="Veneault-Fourrey C."/>
            <person name="LaButti K."/>
            <person name="Lindquist E.A."/>
            <person name="Lipzen A."/>
            <person name="Lundell T."/>
            <person name="Morin E."/>
            <person name="Murat C."/>
            <person name="Sun H."/>
            <person name="Tunlid A."/>
            <person name="Henrissat B."/>
            <person name="Grigoriev I.V."/>
            <person name="Hibbett D.S."/>
            <person name="Martin F."/>
            <person name="Nordberg H.P."/>
            <person name="Cantor M.N."/>
            <person name="Hua S.X."/>
        </authorList>
    </citation>
    <scope>NUCLEOTIDE SEQUENCE [LARGE SCALE GENOMIC DNA]</scope>
    <source>
        <strain evidence="2 3">MUT 4182</strain>
    </source>
</reference>
<proteinExistence type="predicted"/>
<evidence type="ECO:0000313" key="2">
    <source>
        <dbReference type="EMBL" id="KIO22602.1"/>
    </source>
</evidence>
<name>A0A0C3LMM1_9AGAM</name>
<dbReference type="Proteomes" id="UP000054248">
    <property type="component" value="Unassembled WGS sequence"/>
</dbReference>
<sequence length="294" mass="31393">MVHSLLKSLVLYLACAMSAVVLAVSAHHHQTEAHGREMARRGNQLLSLPRAAAPITVMGSQRSRKGSNPAGKRVTNAMRFAKGLPPLAPRKLYKGSRAGSAHQARSSSVPLSVPLITIFGSEGRGVGEPMGWLRATDGYSYSLTRECTPVNAQFLSGALTNPSLPDEWPNIGFVVYEGNPNFGTESSNWAIMSPTATTPNGSPPVDSPEQLLNLGSSMFIESNIWSLGADEELTLTWINPNGEAVPMEIGYFPYLDDSIVIAGSLSALSAYFVNMGAGEAVQVRLYTGGRGCQR</sequence>
<organism evidence="2 3">
    <name type="scientific">Tulasnella calospora MUT 4182</name>
    <dbReference type="NCBI Taxonomy" id="1051891"/>
    <lineage>
        <taxon>Eukaryota</taxon>
        <taxon>Fungi</taxon>
        <taxon>Dikarya</taxon>
        <taxon>Basidiomycota</taxon>
        <taxon>Agaricomycotina</taxon>
        <taxon>Agaricomycetes</taxon>
        <taxon>Cantharellales</taxon>
        <taxon>Tulasnellaceae</taxon>
        <taxon>Tulasnella</taxon>
    </lineage>
</organism>
<dbReference type="AlphaFoldDB" id="A0A0C3LMM1"/>
<protein>
    <submittedName>
        <fullName evidence="2">Uncharacterized protein</fullName>
    </submittedName>
</protein>
<feature type="signal peptide" evidence="1">
    <location>
        <begin position="1"/>
        <end position="23"/>
    </location>
</feature>
<reference evidence="3" key="2">
    <citation type="submission" date="2015-01" db="EMBL/GenBank/DDBJ databases">
        <title>Evolutionary Origins and Diversification of the Mycorrhizal Mutualists.</title>
        <authorList>
            <consortium name="DOE Joint Genome Institute"/>
            <consortium name="Mycorrhizal Genomics Consortium"/>
            <person name="Kohler A."/>
            <person name="Kuo A."/>
            <person name="Nagy L.G."/>
            <person name="Floudas D."/>
            <person name="Copeland A."/>
            <person name="Barry K.W."/>
            <person name="Cichocki N."/>
            <person name="Veneault-Fourrey C."/>
            <person name="LaButti K."/>
            <person name="Lindquist E.A."/>
            <person name="Lipzen A."/>
            <person name="Lundell T."/>
            <person name="Morin E."/>
            <person name="Murat C."/>
            <person name="Riley R."/>
            <person name="Ohm R."/>
            <person name="Sun H."/>
            <person name="Tunlid A."/>
            <person name="Henrissat B."/>
            <person name="Grigoriev I.V."/>
            <person name="Hibbett D.S."/>
            <person name="Martin F."/>
        </authorList>
    </citation>
    <scope>NUCLEOTIDE SEQUENCE [LARGE SCALE GENOMIC DNA]</scope>
    <source>
        <strain evidence="3">MUT 4182</strain>
    </source>
</reference>